<dbReference type="Proteomes" id="UP000593802">
    <property type="component" value="Chromosome"/>
</dbReference>
<dbReference type="EMBL" id="AP023366">
    <property type="protein sequence ID" value="BCJ88597.1"/>
    <property type="molecule type" value="Genomic_DNA"/>
</dbReference>
<evidence type="ECO:0000256" key="1">
    <source>
        <dbReference type="SAM" id="MobiDB-lite"/>
    </source>
</evidence>
<protein>
    <submittedName>
        <fullName evidence="2">Stage II sporulation protein P</fullName>
    </submittedName>
</protein>
<feature type="region of interest" description="Disordered" evidence="1">
    <location>
        <begin position="146"/>
        <end position="180"/>
    </location>
</feature>
<dbReference type="KEGG" id="eff:skT53_35820"/>
<reference evidence="2 3" key="1">
    <citation type="submission" date="2020-08" db="EMBL/GenBank/DDBJ databases">
        <title>Complete Genome Sequence of Effusibacillus dendaii Strain skT53, Isolated from Farmland soil.</title>
        <authorList>
            <person name="Konishi T."/>
            <person name="Kawasaki H."/>
        </authorList>
    </citation>
    <scope>NUCLEOTIDE SEQUENCE [LARGE SCALE GENOMIC DNA]</scope>
    <source>
        <strain evidence="3">skT53</strain>
    </source>
</reference>
<name>A0A7I8DEX7_9BACL</name>
<accession>A0A7I8DEX7</accession>
<dbReference type="AlphaFoldDB" id="A0A7I8DEX7"/>
<organism evidence="2 3">
    <name type="scientific">Effusibacillus dendaii</name>
    <dbReference type="NCBI Taxonomy" id="2743772"/>
    <lineage>
        <taxon>Bacteria</taxon>
        <taxon>Bacillati</taxon>
        <taxon>Bacillota</taxon>
        <taxon>Bacilli</taxon>
        <taxon>Bacillales</taxon>
        <taxon>Alicyclobacillaceae</taxon>
        <taxon>Effusibacillus</taxon>
    </lineage>
</organism>
<keyword evidence="3" id="KW-1185">Reference proteome</keyword>
<evidence type="ECO:0000313" key="2">
    <source>
        <dbReference type="EMBL" id="BCJ88597.1"/>
    </source>
</evidence>
<dbReference type="NCBIfam" id="TIGR02867">
    <property type="entry name" value="spore_II_P"/>
    <property type="match status" value="1"/>
</dbReference>
<dbReference type="Pfam" id="PF07454">
    <property type="entry name" value="SpoIIP"/>
    <property type="match status" value="1"/>
</dbReference>
<dbReference type="InterPro" id="IPR010897">
    <property type="entry name" value="Spore_II_P"/>
</dbReference>
<proteinExistence type="predicted"/>
<sequence>MNIPHLRSRMRPETMPRSRQFRTVTINIGTGRMRALVVALSVTMAILFFVMSIFAAQLMEAKNQNTVASRFLHSISNQSLNSIIGQEIPLYASADPNHAGGSKEPQESFSSLLFYLFTDVNVEHPETMLGGSIAAMAVSHFEPLTEDSKYQPGDEVPPNQKQGDGQPPSTQPEPVPTKGKPLVYVYHSHNREAYLPDLNGVKDFNMAYDKDKNITLVGEELVKKLEAKQIETIQTKVDYWTMGNFDNAYDYSRKTVQDVLAKNKSIQMVFDIHRDSQPRDKTTAVINGQQVASVYLIVGGSNKDYQKNEEFAKKLHEKMQQMYPGLSKGAYTKRSTAYDTRYNQDLHPQSILFEIGGPENTLEEAKRTADLLADVIASVLADEQKTSQQGK</sequence>
<evidence type="ECO:0000313" key="3">
    <source>
        <dbReference type="Proteomes" id="UP000593802"/>
    </source>
</evidence>
<dbReference type="RefSeq" id="WP_226375284.1">
    <property type="nucleotide sequence ID" value="NZ_AP023366.1"/>
</dbReference>
<gene>
    <name evidence="2" type="primary">spoIIP</name>
    <name evidence="2" type="ORF">skT53_35820</name>
</gene>